<keyword evidence="8" id="KW-0963">Cytoplasm</keyword>
<evidence type="ECO:0000259" key="9">
    <source>
        <dbReference type="Pfam" id="PF02224"/>
    </source>
</evidence>
<evidence type="ECO:0000256" key="7">
    <source>
        <dbReference type="ARBA" id="ARBA00048478"/>
    </source>
</evidence>
<evidence type="ECO:0000256" key="3">
    <source>
        <dbReference type="ARBA" id="ARBA00022741"/>
    </source>
</evidence>
<dbReference type="GO" id="GO:0006220">
    <property type="term" value="P:pyrimidine nucleotide metabolic process"/>
    <property type="evidence" value="ECO:0007669"/>
    <property type="project" value="UniProtKB-UniRule"/>
</dbReference>
<protein>
    <recommendedName>
        <fullName evidence="8">Cytidylate kinase</fullName>
        <shortName evidence="8">CK</shortName>
        <ecNumber evidence="8">2.7.4.25</ecNumber>
    </recommendedName>
    <alternativeName>
        <fullName evidence="8">Cytidine monophosphate kinase</fullName>
        <shortName evidence="8">CMP kinase</shortName>
    </alternativeName>
</protein>
<keyword evidence="2 8" id="KW-0808">Transferase</keyword>
<dbReference type="GO" id="GO:0005524">
    <property type="term" value="F:ATP binding"/>
    <property type="evidence" value="ECO:0007669"/>
    <property type="project" value="UniProtKB-UniRule"/>
</dbReference>
<keyword evidence="5 8" id="KW-0067">ATP-binding</keyword>
<feature type="binding site" evidence="8">
    <location>
        <begin position="7"/>
        <end position="15"/>
    </location>
    <ligand>
        <name>ATP</name>
        <dbReference type="ChEBI" id="CHEBI:30616"/>
    </ligand>
</feature>
<keyword evidence="4 8" id="KW-0418">Kinase</keyword>
<name>A0AAU8A9D0_9FIRM</name>
<organism evidence="10">
    <name type="scientific">Christensenella massiliensis</name>
    <dbReference type="NCBI Taxonomy" id="1805714"/>
    <lineage>
        <taxon>Bacteria</taxon>
        <taxon>Bacillati</taxon>
        <taxon>Bacillota</taxon>
        <taxon>Clostridia</taxon>
        <taxon>Christensenellales</taxon>
        <taxon>Christensenellaceae</taxon>
        <taxon>Christensenella</taxon>
    </lineage>
</organism>
<dbReference type="RefSeq" id="WP_079547501.1">
    <property type="nucleotide sequence ID" value="NZ_CP117826.1"/>
</dbReference>
<dbReference type="Pfam" id="PF02224">
    <property type="entry name" value="Cytidylate_kin"/>
    <property type="match status" value="1"/>
</dbReference>
<dbReference type="Gene3D" id="3.40.50.300">
    <property type="entry name" value="P-loop containing nucleotide triphosphate hydrolases"/>
    <property type="match status" value="1"/>
</dbReference>
<evidence type="ECO:0000313" key="10">
    <source>
        <dbReference type="EMBL" id="XCC62709.1"/>
    </source>
</evidence>
<dbReference type="GO" id="GO:0005829">
    <property type="term" value="C:cytosol"/>
    <property type="evidence" value="ECO:0007669"/>
    <property type="project" value="TreeGrafter"/>
</dbReference>
<dbReference type="SUPFAM" id="SSF52540">
    <property type="entry name" value="P-loop containing nucleoside triphosphate hydrolases"/>
    <property type="match status" value="1"/>
</dbReference>
<evidence type="ECO:0000256" key="1">
    <source>
        <dbReference type="ARBA" id="ARBA00009427"/>
    </source>
</evidence>
<evidence type="ECO:0000256" key="6">
    <source>
        <dbReference type="ARBA" id="ARBA00047615"/>
    </source>
</evidence>
<dbReference type="NCBIfam" id="TIGR00017">
    <property type="entry name" value="cmk"/>
    <property type="match status" value="1"/>
</dbReference>
<feature type="domain" description="Cytidylate kinase" evidence="9">
    <location>
        <begin position="3"/>
        <end position="212"/>
    </location>
</feature>
<dbReference type="CDD" id="cd02020">
    <property type="entry name" value="CMPK"/>
    <property type="match status" value="1"/>
</dbReference>
<evidence type="ECO:0000256" key="8">
    <source>
        <dbReference type="HAMAP-Rule" id="MF_00238"/>
    </source>
</evidence>
<dbReference type="PANTHER" id="PTHR21299">
    <property type="entry name" value="CYTIDYLATE KINASE/PANTOATE-BETA-ALANINE LIGASE"/>
    <property type="match status" value="1"/>
</dbReference>
<dbReference type="EMBL" id="CP117826">
    <property type="protein sequence ID" value="XCC62709.1"/>
    <property type="molecule type" value="Genomic_DNA"/>
</dbReference>
<comment type="catalytic activity">
    <reaction evidence="6 8">
        <text>dCMP + ATP = dCDP + ADP</text>
        <dbReference type="Rhea" id="RHEA:25094"/>
        <dbReference type="ChEBI" id="CHEBI:30616"/>
        <dbReference type="ChEBI" id="CHEBI:57566"/>
        <dbReference type="ChEBI" id="CHEBI:58593"/>
        <dbReference type="ChEBI" id="CHEBI:456216"/>
        <dbReference type="EC" id="2.7.4.25"/>
    </reaction>
</comment>
<dbReference type="InterPro" id="IPR027417">
    <property type="entry name" value="P-loop_NTPase"/>
</dbReference>
<dbReference type="InterPro" id="IPR003136">
    <property type="entry name" value="Cytidylate_kin"/>
</dbReference>
<keyword evidence="3 8" id="KW-0547">Nucleotide-binding</keyword>
<dbReference type="AlphaFoldDB" id="A0AAU8A9D0"/>
<gene>
    <name evidence="8 10" type="primary">cmk</name>
    <name evidence="10" type="ORF">PUP29_01950</name>
</gene>
<comment type="subcellular location">
    <subcellularLocation>
        <location evidence="8">Cytoplasm</location>
    </subcellularLocation>
</comment>
<evidence type="ECO:0000256" key="4">
    <source>
        <dbReference type="ARBA" id="ARBA00022777"/>
    </source>
</evidence>
<dbReference type="HAMAP" id="MF_00238">
    <property type="entry name" value="Cytidyl_kinase_type1"/>
    <property type="match status" value="1"/>
</dbReference>
<comment type="similarity">
    <text evidence="1 8">Belongs to the cytidylate kinase family. Type 1 subfamily.</text>
</comment>
<proteinExistence type="inferred from homology"/>
<dbReference type="EC" id="2.7.4.25" evidence="8"/>
<dbReference type="PANTHER" id="PTHR21299:SF2">
    <property type="entry name" value="CYTIDYLATE KINASE"/>
    <property type="match status" value="1"/>
</dbReference>
<comment type="catalytic activity">
    <reaction evidence="7 8">
        <text>CMP + ATP = CDP + ADP</text>
        <dbReference type="Rhea" id="RHEA:11600"/>
        <dbReference type="ChEBI" id="CHEBI:30616"/>
        <dbReference type="ChEBI" id="CHEBI:58069"/>
        <dbReference type="ChEBI" id="CHEBI:60377"/>
        <dbReference type="ChEBI" id="CHEBI:456216"/>
        <dbReference type="EC" id="2.7.4.25"/>
    </reaction>
</comment>
<accession>A0AAU8A9D0</accession>
<evidence type="ECO:0000256" key="2">
    <source>
        <dbReference type="ARBA" id="ARBA00022679"/>
    </source>
</evidence>
<dbReference type="GO" id="GO:0015949">
    <property type="term" value="P:nucleobase-containing small molecule interconversion"/>
    <property type="evidence" value="ECO:0007669"/>
    <property type="project" value="TreeGrafter"/>
</dbReference>
<evidence type="ECO:0000256" key="5">
    <source>
        <dbReference type="ARBA" id="ARBA00022840"/>
    </source>
</evidence>
<dbReference type="InterPro" id="IPR011994">
    <property type="entry name" value="Cytidylate_kinase_dom"/>
</dbReference>
<reference evidence="10" key="1">
    <citation type="submission" date="2023-02" db="EMBL/GenBank/DDBJ databases">
        <title>Gut commensal Christensenella minuta modulates host metabolism via a new class of secondary bile acids.</title>
        <authorList>
            <person name="Liu C."/>
        </authorList>
    </citation>
    <scope>NUCLEOTIDE SEQUENCE</scope>
    <source>
        <strain evidence="10">CA70</strain>
    </source>
</reference>
<sequence>MKIAIDGPAGAGKSTVAKAVAQKLNLNYLDTGAMYRAAAYAMLKRGIEPSDRTAVLSALPSLSMEIVYDAGSQKVIADGEDVTPFIRTARISKGASDIAVIPEVRLKLVDLQRNAAQHYDIVMDGRDIGTYVLPDADIKFFITASPRERARRRFLELKETVPEADIDEIERDIIARDKTDSTREFAPLRQAEDAILVDTTDMNREQVIDFVSGLIAEKKRR</sequence>
<dbReference type="GO" id="GO:0036431">
    <property type="term" value="F:dCMP kinase activity"/>
    <property type="evidence" value="ECO:0007669"/>
    <property type="project" value="InterPro"/>
</dbReference>